<evidence type="ECO:0000256" key="13">
    <source>
        <dbReference type="SAM" id="Phobius"/>
    </source>
</evidence>
<evidence type="ECO:0000256" key="5">
    <source>
        <dbReference type="ARBA" id="ARBA00022692"/>
    </source>
</evidence>
<evidence type="ECO:0000256" key="3">
    <source>
        <dbReference type="ARBA" id="ARBA00022480"/>
    </source>
</evidence>
<keyword evidence="7 12" id="KW-0297">G-protein coupled receptor</keyword>
<evidence type="ECO:0000256" key="9">
    <source>
        <dbReference type="ARBA" id="ARBA00023170"/>
    </source>
</evidence>
<evidence type="ECO:0000256" key="7">
    <source>
        <dbReference type="ARBA" id="ARBA00023040"/>
    </source>
</evidence>
<keyword evidence="9 12" id="KW-0675">Receptor</keyword>
<evidence type="ECO:0000256" key="1">
    <source>
        <dbReference type="ARBA" id="ARBA00004141"/>
    </source>
</evidence>
<feature type="transmembrane region" description="Helical" evidence="13">
    <location>
        <begin position="278"/>
        <end position="300"/>
    </location>
</feature>
<keyword evidence="10 12" id="KW-0807">Transducer</keyword>
<evidence type="ECO:0000313" key="15">
    <source>
        <dbReference type="RefSeq" id="XP_060052709.1"/>
    </source>
</evidence>
<evidence type="ECO:0000256" key="11">
    <source>
        <dbReference type="RuleBase" id="RU004423"/>
    </source>
</evidence>
<keyword evidence="6 13" id="KW-1133">Transmembrane helix</keyword>
<dbReference type="GeneID" id="103112853"/>
<keyword evidence="8 12" id="KW-0472">Membrane</keyword>
<keyword evidence="5 12" id="KW-0812">Transmembrane</keyword>
<evidence type="ECO:0000256" key="10">
    <source>
        <dbReference type="ARBA" id="ARBA00023224"/>
    </source>
</evidence>
<dbReference type="Pfam" id="PF05296">
    <property type="entry name" value="TAS2R"/>
    <property type="match status" value="1"/>
</dbReference>
<protein>
    <recommendedName>
        <fullName evidence="12">Taste receptor type 2</fullName>
    </recommendedName>
</protein>
<feature type="transmembrane region" description="Helical" evidence="13">
    <location>
        <begin position="250"/>
        <end position="272"/>
    </location>
</feature>
<evidence type="ECO:0000256" key="8">
    <source>
        <dbReference type="ARBA" id="ARBA00023136"/>
    </source>
</evidence>
<gene>
    <name evidence="15" type="primary">TAS2R38</name>
</gene>
<organism evidence="14 15">
    <name type="scientific">Erinaceus europaeus</name>
    <name type="common">Western European hedgehog</name>
    <dbReference type="NCBI Taxonomy" id="9365"/>
    <lineage>
        <taxon>Eukaryota</taxon>
        <taxon>Metazoa</taxon>
        <taxon>Chordata</taxon>
        <taxon>Craniata</taxon>
        <taxon>Vertebrata</taxon>
        <taxon>Euteleostomi</taxon>
        <taxon>Mammalia</taxon>
        <taxon>Eutheria</taxon>
        <taxon>Laurasiatheria</taxon>
        <taxon>Eulipotyphla</taxon>
        <taxon>Erinaceidae</taxon>
        <taxon>Erinaceinae</taxon>
        <taxon>Erinaceus</taxon>
    </lineage>
</organism>
<keyword evidence="14" id="KW-1185">Reference proteome</keyword>
<dbReference type="Proteomes" id="UP001652624">
    <property type="component" value="Chromosome 8"/>
</dbReference>
<feature type="transmembrane region" description="Helical" evidence="13">
    <location>
        <begin position="143"/>
        <end position="165"/>
    </location>
</feature>
<proteinExistence type="inferred from homology"/>
<accession>A0ABM3XV69</accession>
<evidence type="ECO:0000256" key="6">
    <source>
        <dbReference type="ARBA" id="ARBA00022989"/>
    </source>
</evidence>
<sequence length="332" mass="36860">MLTLSPVITVSYGVKSAFLVLSILEFSLGILVNSFIVLVNLWDVVRRQPLSHCNLVLLCLSLTRLFLHGLLFLEAIQLIYFQKMKDPLTLSYQTIILLWMIVEQASLWLATCLSLLYCSKIIRFSHICLVHLARWVSQRMGQLVLGAVFSSAVCTVFCLGCYFNQTGFLDNSVFFLNGSAEQALQVPKLNLFFHSFLYCSLNTVPTFLTLLGSSGLLIVSLGRHLKTMRASSRGAGDPSLEAHIRALKSLVPFLCLYIVSFGAALLSLPLLLLWHKKVGVMVCVGVMAACPSGHAIILITGNPKLRRAVRSLLVWAQSIRKVRVESRKSVLC</sequence>
<comment type="subcellular location">
    <subcellularLocation>
        <location evidence="1 12">Membrane</location>
        <topology evidence="1 12">Multi-pass membrane protein</topology>
    </subcellularLocation>
</comment>
<evidence type="ECO:0000313" key="14">
    <source>
        <dbReference type="Proteomes" id="UP001652624"/>
    </source>
</evidence>
<feature type="transmembrane region" description="Helical" evidence="13">
    <location>
        <begin position="54"/>
        <end position="80"/>
    </location>
</feature>
<feature type="transmembrane region" description="Helical" evidence="13">
    <location>
        <begin position="195"/>
        <end position="219"/>
    </location>
</feature>
<keyword evidence="4 12" id="KW-0716">Sensory transduction</keyword>
<keyword evidence="3 12" id="KW-0919">Taste</keyword>
<dbReference type="SUPFAM" id="SSF81321">
    <property type="entry name" value="Family A G protein-coupled receptor-like"/>
    <property type="match status" value="1"/>
</dbReference>
<comment type="similarity">
    <text evidence="2 11">Belongs to the G-protein coupled receptor T2R family.</text>
</comment>
<evidence type="ECO:0000256" key="12">
    <source>
        <dbReference type="RuleBase" id="RU004424"/>
    </source>
</evidence>
<evidence type="ECO:0000256" key="2">
    <source>
        <dbReference type="ARBA" id="ARBA00007376"/>
    </source>
</evidence>
<evidence type="ECO:0000256" key="4">
    <source>
        <dbReference type="ARBA" id="ARBA00022606"/>
    </source>
</evidence>
<feature type="transmembrane region" description="Helical" evidence="13">
    <location>
        <begin position="20"/>
        <end position="42"/>
    </location>
</feature>
<dbReference type="PANTHER" id="PTHR11394">
    <property type="entry name" value="TASTE RECEPTOR TYPE 2"/>
    <property type="match status" value="1"/>
</dbReference>
<dbReference type="RefSeq" id="XP_060052709.1">
    <property type="nucleotide sequence ID" value="XM_060196726.1"/>
</dbReference>
<dbReference type="InterPro" id="IPR007960">
    <property type="entry name" value="TAS2R"/>
</dbReference>
<name>A0ABM3XV69_ERIEU</name>
<reference evidence="15" key="1">
    <citation type="submission" date="2025-08" db="UniProtKB">
        <authorList>
            <consortium name="RefSeq"/>
        </authorList>
    </citation>
    <scope>IDENTIFICATION</scope>
</reference>
<dbReference type="PANTHER" id="PTHR11394:SF52">
    <property type="entry name" value="TASTE RECEPTOR TYPE 2 MEMBER 38"/>
    <property type="match status" value="1"/>
</dbReference>
<feature type="transmembrane region" description="Helical" evidence="13">
    <location>
        <begin position="92"/>
        <end position="117"/>
    </location>
</feature>